<evidence type="ECO:0000256" key="1">
    <source>
        <dbReference type="SAM" id="MobiDB-lite"/>
    </source>
</evidence>
<keyword evidence="4" id="KW-1185">Reference proteome</keyword>
<sequence length="86" mass="9216">MTDIPADLTWTRAAPEDAEGPGPWIEIAYGAGELVHLRETGDPGTIVTTTRTKWDAFTRGVRAGEFDHFTEPDATPGPAPGDALRP</sequence>
<feature type="region of interest" description="Disordered" evidence="1">
    <location>
        <begin position="1"/>
        <end position="22"/>
    </location>
</feature>
<feature type="region of interest" description="Disordered" evidence="1">
    <location>
        <begin position="65"/>
        <end position="86"/>
    </location>
</feature>
<organism evidence="3 4">
    <name type="scientific">Streptomyces clavifer</name>
    <dbReference type="NCBI Taxonomy" id="68188"/>
    <lineage>
        <taxon>Bacteria</taxon>
        <taxon>Bacillati</taxon>
        <taxon>Actinomycetota</taxon>
        <taxon>Actinomycetes</taxon>
        <taxon>Kitasatosporales</taxon>
        <taxon>Streptomycetaceae</taxon>
        <taxon>Streptomyces</taxon>
    </lineage>
</organism>
<dbReference type="RefSeq" id="WP_209470051.1">
    <property type="nucleotide sequence ID" value="NZ_BMWJ01000019.1"/>
</dbReference>
<dbReference type="GeneID" id="97343845"/>
<accession>A0ABS4V817</accession>
<evidence type="ECO:0000313" key="4">
    <source>
        <dbReference type="Proteomes" id="UP001519311"/>
    </source>
</evidence>
<reference evidence="3 4" key="1">
    <citation type="submission" date="2021-03" db="EMBL/GenBank/DDBJ databases">
        <title>Sequencing the genomes of 1000 actinobacteria strains.</title>
        <authorList>
            <person name="Klenk H.-P."/>
        </authorList>
    </citation>
    <scope>NUCLEOTIDE SEQUENCE [LARGE SCALE GENOMIC DNA]</scope>
    <source>
        <strain evidence="3 4">DSM 40843</strain>
    </source>
</reference>
<feature type="compositionally biased region" description="Low complexity" evidence="1">
    <location>
        <begin position="72"/>
        <end position="86"/>
    </location>
</feature>
<dbReference type="Proteomes" id="UP001519311">
    <property type="component" value="Unassembled WGS sequence"/>
</dbReference>
<comment type="caution">
    <text evidence="3">The sequence shown here is derived from an EMBL/GenBank/DDBJ whole genome shotgun (WGS) entry which is preliminary data.</text>
</comment>
<evidence type="ECO:0000313" key="3">
    <source>
        <dbReference type="EMBL" id="MBP2360059.1"/>
    </source>
</evidence>
<dbReference type="Pfam" id="PF04149">
    <property type="entry name" value="DUF397"/>
    <property type="match status" value="1"/>
</dbReference>
<proteinExistence type="predicted"/>
<name>A0ABS4V817_9ACTN</name>
<feature type="domain" description="DUF397" evidence="2">
    <location>
        <begin position="8"/>
        <end position="62"/>
    </location>
</feature>
<dbReference type="EMBL" id="JAGINS010000001">
    <property type="protein sequence ID" value="MBP2360059.1"/>
    <property type="molecule type" value="Genomic_DNA"/>
</dbReference>
<protein>
    <recommendedName>
        <fullName evidence="2">DUF397 domain-containing protein</fullName>
    </recommendedName>
</protein>
<dbReference type="InterPro" id="IPR007278">
    <property type="entry name" value="DUF397"/>
</dbReference>
<evidence type="ECO:0000259" key="2">
    <source>
        <dbReference type="Pfam" id="PF04149"/>
    </source>
</evidence>
<gene>
    <name evidence="3" type="ORF">JOF59_002459</name>
</gene>